<reference evidence="3 5" key="2">
    <citation type="submission" date="2016-08" db="EMBL/GenBank/DDBJ databases">
        <authorList>
            <person name="Varghese N."/>
            <person name="Submissions Spin"/>
        </authorList>
    </citation>
    <scope>NUCLEOTIDE SEQUENCE [LARGE SCALE GENOMIC DNA]</scope>
    <source>
        <strain evidence="3 5">HL-109</strain>
    </source>
</reference>
<dbReference type="Proteomes" id="UP000182800">
    <property type="component" value="Unassembled WGS sequence"/>
</dbReference>
<dbReference type="AlphaFoldDB" id="A0A0P7XBK6"/>
<dbReference type="RefSeq" id="WP_131817865.1">
    <property type="nucleotide sequence ID" value="NZ_FMBM01000003.1"/>
</dbReference>
<feature type="chain" id="PRO_5006145202" evidence="1">
    <location>
        <begin position="20"/>
        <end position="206"/>
    </location>
</feature>
<organism evidence="2 4">
    <name type="scientific">Saliniramus fredricksonii</name>
    <dbReference type="NCBI Taxonomy" id="1653334"/>
    <lineage>
        <taxon>Bacteria</taxon>
        <taxon>Pseudomonadati</taxon>
        <taxon>Pseudomonadota</taxon>
        <taxon>Alphaproteobacteria</taxon>
        <taxon>Hyphomicrobiales</taxon>
        <taxon>Salinarimonadaceae</taxon>
        <taxon>Saliniramus</taxon>
    </lineage>
</organism>
<reference evidence="2 4" key="1">
    <citation type="submission" date="2015-09" db="EMBL/GenBank/DDBJ databases">
        <title>Identification and resolution of microdiversity through metagenomic sequencing of parallel consortia.</title>
        <authorList>
            <person name="Nelson W.C."/>
            <person name="Romine M.F."/>
            <person name="Lindemann S.R."/>
        </authorList>
    </citation>
    <scope>NUCLEOTIDE SEQUENCE [LARGE SCALE GENOMIC DNA]</scope>
    <source>
        <strain evidence="2">HL-109</strain>
    </source>
</reference>
<accession>A0A0P7XBK6</accession>
<evidence type="ECO:0000313" key="3">
    <source>
        <dbReference type="EMBL" id="SCC82608.1"/>
    </source>
</evidence>
<evidence type="ECO:0000313" key="5">
    <source>
        <dbReference type="Proteomes" id="UP000182800"/>
    </source>
</evidence>
<dbReference type="PROSITE" id="PS51257">
    <property type="entry name" value="PROKAR_LIPOPROTEIN"/>
    <property type="match status" value="1"/>
</dbReference>
<sequence>MLAQFGRLTTVAFVISTLAACTALPGGSGSPGAEAGAASTDGVIRSEEGTPLSNLVRFGSTTAPELVPDIPEFAPCPQVDVITGGAAIRNFAGAESNQNLRSQISIANLARECVVSSDGQEFIITLGVEGRALLGPRGGPGRYDAPLRIVLRNNSETFEDRRVQASATVEQGASSGTFTLVEDNLTVPARVGSNYIIEAGLVSGRR</sequence>
<dbReference type="OrthoDB" id="7678486at2"/>
<gene>
    <name evidence="3" type="ORF">GA0071312_3614</name>
    <name evidence="2" type="ORF">HLUCCO17_01070</name>
</gene>
<dbReference type="EMBL" id="LJSX01000001">
    <property type="protein sequence ID" value="KPQ12715.1"/>
    <property type="molecule type" value="Genomic_DNA"/>
</dbReference>
<dbReference type="Proteomes" id="UP000050497">
    <property type="component" value="Unassembled WGS sequence"/>
</dbReference>
<name>A0A0P7XBK6_9HYPH</name>
<evidence type="ECO:0000256" key="1">
    <source>
        <dbReference type="SAM" id="SignalP"/>
    </source>
</evidence>
<dbReference type="STRING" id="1653334.GA0071312_3614"/>
<proteinExistence type="predicted"/>
<keyword evidence="1" id="KW-0732">Signal</keyword>
<protein>
    <submittedName>
        <fullName evidence="2">Uncharacterized protein</fullName>
    </submittedName>
</protein>
<comment type="caution">
    <text evidence="2">The sequence shown here is derived from an EMBL/GenBank/DDBJ whole genome shotgun (WGS) entry which is preliminary data.</text>
</comment>
<keyword evidence="5" id="KW-1185">Reference proteome</keyword>
<evidence type="ECO:0000313" key="2">
    <source>
        <dbReference type="EMBL" id="KPQ12715.1"/>
    </source>
</evidence>
<evidence type="ECO:0000313" key="4">
    <source>
        <dbReference type="Proteomes" id="UP000050497"/>
    </source>
</evidence>
<dbReference type="EMBL" id="FMBM01000003">
    <property type="protein sequence ID" value="SCC82608.1"/>
    <property type="molecule type" value="Genomic_DNA"/>
</dbReference>
<feature type="signal peptide" evidence="1">
    <location>
        <begin position="1"/>
        <end position="19"/>
    </location>
</feature>